<organism evidence="1 2">
    <name type="scientific">Flagellimonas pelagia</name>
    <dbReference type="NCBI Taxonomy" id="2306998"/>
    <lineage>
        <taxon>Bacteria</taxon>
        <taxon>Pseudomonadati</taxon>
        <taxon>Bacteroidota</taxon>
        <taxon>Flavobacteriia</taxon>
        <taxon>Flavobacteriales</taxon>
        <taxon>Flavobacteriaceae</taxon>
        <taxon>Flagellimonas</taxon>
    </lineage>
</organism>
<protein>
    <recommendedName>
        <fullName evidence="3">Outer membrane protein beta-barrel domain-containing protein</fullName>
    </recommendedName>
</protein>
<reference evidence="1 2" key="1">
    <citation type="submission" date="2018-08" db="EMBL/GenBank/DDBJ databases">
        <title>Proposal of Muricauda 72 sp.nov. and Muricauda NH166 sp.nov., isolated from seawater.</title>
        <authorList>
            <person name="Cheng H."/>
            <person name="Wu Y.-H."/>
            <person name="Guo L.-L."/>
            <person name="Xu X.-W."/>
        </authorList>
    </citation>
    <scope>NUCLEOTIDE SEQUENCE [LARGE SCALE GENOMIC DNA]</scope>
    <source>
        <strain evidence="1 2">72</strain>
    </source>
</reference>
<evidence type="ECO:0008006" key="3">
    <source>
        <dbReference type="Google" id="ProtNLM"/>
    </source>
</evidence>
<evidence type="ECO:0000313" key="2">
    <source>
        <dbReference type="Proteomes" id="UP000266691"/>
    </source>
</evidence>
<sequence length="241" mass="27042">MQPFAKYIVFKTESIRKSIKMNNQKTTSLLFFLLLGMMGFAQDDDGQYITFNDRKNVVHGVYLGLSTYFGEIEGEDTYIGGLKVAYVANRQFEVGFMANILYSEQNIFNPRTNNNDDIVAIYGGLHLEPILFGKNRVSLSFPILVGGGGVGYVDHNAVVNDENVDLDDDDIDAVFVLEPGMNILFNLSRYVQLEAGFRYRMSSRIELAQSPVDRISGFSGGIGVKLGVFNMGRNRYKKHLD</sequence>
<name>A0A3A1NIZ6_9FLAO</name>
<dbReference type="AlphaFoldDB" id="A0A3A1NIZ6"/>
<proteinExistence type="predicted"/>
<dbReference type="EMBL" id="QXFI01000013">
    <property type="protein sequence ID" value="RIV45845.1"/>
    <property type="molecule type" value="Genomic_DNA"/>
</dbReference>
<comment type="caution">
    <text evidence="1">The sequence shown here is derived from an EMBL/GenBank/DDBJ whole genome shotgun (WGS) entry which is preliminary data.</text>
</comment>
<accession>A0A3A1NIZ6</accession>
<dbReference type="Proteomes" id="UP000266691">
    <property type="component" value="Unassembled WGS sequence"/>
</dbReference>
<evidence type="ECO:0000313" key="1">
    <source>
        <dbReference type="EMBL" id="RIV45845.1"/>
    </source>
</evidence>
<gene>
    <name evidence="1" type="ORF">D2V05_04485</name>
</gene>